<proteinExistence type="predicted"/>
<accession>A0AC61Z0X5</accession>
<reference evidence="1" key="1">
    <citation type="submission" date="2025-02" db="EMBL/GenBank/DDBJ databases">
        <title>Complete genome sequences of 52 Bacillus and Priestia strains isolated from West-African fermentations and 26 reference strains from the DSMZ collection.</title>
        <authorList>
            <person name="Wiedenbein E.S."/>
            <person name="Canoy T.S."/>
            <person name="Hui Y."/>
            <person name="Parkouda C."/>
            <person name="Dawende C."/>
            <person name="Ametefe E."/>
            <person name="Jespersen L."/>
            <person name="Nielsen D.S."/>
        </authorList>
    </citation>
    <scope>NUCLEOTIDE SEQUENCE</scope>
    <source>
        <strain evidence="1">PRO122</strain>
    </source>
</reference>
<dbReference type="Proteomes" id="UP001217185">
    <property type="component" value="Plasmid unnamed2"/>
</dbReference>
<organism evidence="1 2">
    <name type="scientific">Bacillus subtilis</name>
    <dbReference type="NCBI Taxonomy" id="1423"/>
    <lineage>
        <taxon>Bacteria</taxon>
        <taxon>Bacillati</taxon>
        <taxon>Bacillota</taxon>
        <taxon>Bacilli</taxon>
        <taxon>Bacillales</taxon>
        <taxon>Bacillaceae</taxon>
        <taxon>Bacillus</taxon>
    </lineage>
</organism>
<gene>
    <name evidence="1" type="ORF">P5658_25675</name>
</gene>
<evidence type="ECO:0000313" key="1">
    <source>
        <dbReference type="EMBL" id="WGE08879.2"/>
    </source>
</evidence>
<geneLocation type="plasmid" evidence="1 2">
    <name>unnamed2</name>
</geneLocation>
<sequence>MLESNGDPLVGLGKAHSIKIFYTIVFCLSVKRKELSAMIKISASGLVAFALKEKGGL</sequence>
<keyword evidence="1" id="KW-0614">Plasmid</keyword>
<protein>
    <submittedName>
        <fullName evidence="1">Uncharacterized protein</fullName>
    </submittedName>
</protein>
<name>A0AC61Z0X5_BACIU</name>
<evidence type="ECO:0000313" key="2">
    <source>
        <dbReference type="Proteomes" id="UP001217185"/>
    </source>
</evidence>
<dbReference type="EMBL" id="CP121757">
    <property type="protein sequence ID" value="WGE08879.2"/>
    <property type="molecule type" value="Genomic_DNA"/>
</dbReference>